<evidence type="ECO:0000313" key="2">
    <source>
        <dbReference type="WBParaSite" id="RSKR_0000683100.1"/>
    </source>
</evidence>
<accession>A0AC35U111</accession>
<dbReference type="WBParaSite" id="RSKR_0000683100.1">
    <property type="protein sequence ID" value="RSKR_0000683100.1"/>
    <property type="gene ID" value="RSKR_0000683100"/>
</dbReference>
<evidence type="ECO:0000313" key="1">
    <source>
        <dbReference type="Proteomes" id="UP000095286"/>
    </source>
</evidence>
<dbReference type="Proteomes" id="UP000095286">
    <property type="component" value="Unplaced"/>
</dbReference>
<proteinExistence type="predicted"/>
<protein>
    <submittedName>
        <fullName evidence="2">Protein NRDE2 homolog</fullName>
    </submittedName>
</protein>
<reference evidence="2" key="1">
    <citation type="submission" date="2016-11" db="UniProtKB">
        <authorList>
            <consortium name="WormBaseParasite"/>
        </authorList>
    </citation>
    <scope>IDENTIFICATION</scope>
    <source>
        <strain evidence="2">KR3021</strain>
    </source>
</reference>
<name>A0AC35U111_9BILA</name>
<organism evidence="1 2">
    <name type="scientific">Rhabditophanes sp. KR3021</name>
    <dbReference type="NCBI Taxonomy" id="114890"/>
    <lineage>
        <taxon>Eukaryota</taxon>
        <taxon>Metazoa</taxon>
        <taxon>Ecdysozoa</taxon>
        <taxon>Nematoda</taxon>
        <taxon>Chromadorea</taxon>
        <taxon>Rhabditida</taxon>
        <taxon>Tylenchina</taxon>
        <taxon>Panagrolaimomorpha</taxon>
        <taxon>Strongyloidoidea</taxon>
        <taxon>Alloionematidae</taxon>
        <taxon>Rhabditophanes</taxon>
    </lineage>
</organism>
<sequence length="1000" mass="116879">MSLFPQYAEDSKKDKACSSNKQDLAKKFPFFGKKDLTNKFPFFAKKEPELITLSDDDGNLSDKGGNMAAVSKLLDQDSERKARKKREKKEKKKLEQSKRRKGRKRTYSSSSAEEVVVKKDEKWCFLRRCEIKEANVSFFVKDTRPDKSNFQYNGMNARYVPLVYKKTFNICGLRNFQLTQNYLTPVTSKNDYRYYTASRTKSKQDEKVEKMVRRKKIDTLTSFVPLSLKDEEYMESEDCQTIAQTINQKLSKNPNDIEGWLEFIKIQKDLLNENGKAVSQTVIEERTLAIIDRALRLNGSSIALKKEKLMHLYKMGNMDVFLKQWNMILIQHMNSLELWSSFFEIILHDMRSFRTTYCMQLMDYCFEKLYNIHKKITLTHQAEAGTLNFLANLLYKRVALLFQTDRTECGVAIIQAFIEFHYFMPDSLKLYPMAVRKKEFEKYWSNNNPKIGISNGWKHSLSVDQSSLNLTDYYQLEDQLCHQLVDLDVPESWVQIEKFRQKLNWLPIATNQHSIDDDNFDTDRRVSFDDVKCVLFEFDETKDTVLFKLLKLLSIDACTKADEDFECLPDILKSFEVFPAFEEETLHGSLPFVDKLLQTLIEETTGELKQKLIVAKIVTSIKLIKKDKNYESCANDIAKHILKQMLAQPLYNTPINACIMAEELFKLGIVKIALKLARSYLDTIKCNLFEISDRKERNAYIRISMNVINWSEDKSNLMAYLALKGNLYEFKPSSSVDLINGRRKWMSIAKRLDECVENWIGNEFSMLTSLNMQYIYLVGRRINDIDDYIDRIKSTIPKERSRALELIYERQLKLHKLFLKENPHKSPITYKKLLERVVHEFPDNIGVLKAFVDENISGNSLNMHHTLSALPTSSICKNIASIYGEWKRYENILKVVDVDANFSPDFCQLRRSIEINCEIVVKKTLDASLWRILLLLEHQNGHESNISSVFLKGLDSSVWSKAFLMDYILLHKKDFHNIIQLFFEKEIRVRCLVEEIPLLL</sequence>